<dbReference type="STRING" id="1802055.A3A74_07940"/>
<proteinExistence type="predicted"/>
<dbReference type="EMBL" id="MGAF01000013">
    <property type="protein sequence ID" value="OGK42007.1"/>
    <property type="molecule type" value="Genomic_DNA"/>
</dbReference>
<dbReference type="Gene3D" id="3.30.460.40">
    <property type="match status" value="1"/>
</dbReference>
<dbReference type="AlphaFoldDB" id="A0A1F7IF80"/>
<evidence type="ECO:0000313" key="1">
    <source>
        <dbReference type="EMBL" id="OGK42007.1"/>
    </source>
</evidence>
<dbReference type="SUPFAM" id="SSF81301">
    <property type="entry name" value="Nucleotidyltransferase"/>
    <property type="match status" value="1"/>
</dbReference>
<dbReference type="Pfam" id="PF08843">
    <property type="entry name" value="AbiEii"/>
    <property type="match status" value="1"/>
</dbReference>
<dbReference type="InterPro" id="IPR043519">
    <property type="entry name" value="NT_sf"/>
</dbReference>
<accession>A0A1F7IF80</accession>
<comment type="caution">
    <text evidence="1">The sequence shown here is derived from an EMBL/GenBank/DDBJ whole genome shotgun (WGS) entry which is preliminary data.</text>
</comment>
<evidence type="ECO:0000313" key="2">
    <source>
        <dbReference type="Proteomes" id="UP000179270"/>
    </source>
</evidence>
<protein>
    <submittedName>
        <fullName evidence="1">Uncharacterized protein</fullName>
    </submittedName>
</protein>
<gene>
    <name evidence="1" type="ORF">A3A74_07940</name>
</gene>
<sequence>MGQILGHRDLVEFFVKLLDRYKVSYLLTGSFAVSYYGYPRATHDIDFIVEIKRKDSKKILKVCEQLGDAFIVDNSQIKEAVNESSEFNILHTDTGIKMDFWIVEQNEFEKNKFKRNKATFIDKQKINIISAEDLVLTKLLWCKTVRSERHMRDCTGILEVQKNNLDKKYLNVWIKKLELEKLFKEISGLQYY</sequence>
<organism evidence="1 2">
    <name type="scientific">Candidatus Roizmanbacteria bacterium RIFCSPLOWO2_01_FULL_35_13</name>
    <dbReference type="NCBI Taxonomy" id="1802055"/>
    <lineage>
        <taxon>Bacteria</taxon>
        <taxon>Candidatus Roizmaniibacteriota</taxon>
    </lineage>
</organism>
<dbReference type="Proteomes" id="UP000179270">
    <property type="component" value="Unassembled WGS sequence"/>
</dbReference>
<name>A0A1F7IF80_9BACT</name>
<dbReference type="InterPro" id="IPR014942">
    <property type="entry name" value="AbiEii"/>
</dbReference>
<reference evidence="1 2" key="1">
    <citation type="journal article" date="2016" name="Nat. Commun.">
        <title>Thousands of microbial genomes shed light on interconnected biogeochemical processes in an aquifer system.</title>
        <authorList>
            <person name="Anantharaman K."/>
            <person name="Brown C.T."/>
            <person name="Hug L.A."/>
            <person name="Sharon I."/>
            <person name="Castelle C.J."/>
            <person name="Probst A.J."/>
            <person name="Thomas B.C."/>
            <person name="Singh A."/>
            <person name="Wilkins M.J."/>
            <person name="Karaoz U."/>
            <person name="Brodie E.L."/>
            <person name="Williams K.H."/>
            <person name="Hubbard S.S."/>
            <person name="Banfield J.F."/>
        </authorList>
    </citation>
    <scope>NUCLEOTIDE SEQUENCE [LARGE SCALE GENOMIC DNA]</scope>
</reference>